<evidence type="ECO:0000259" key="5">
    <source>
        <dbReference type="PROSITE" id="PS51635"/>
    </source>
</evidence>
<dbReference type="GO" id="GO:0047499">
    <property type="term" value="F:calcium-independent phospholipase A2 activity"/>
    <property type="evidence" value="ECO:0007669"/>
    <property type="project" value="TreeGrafter"/>
</dbReference>
<evidence type="ECO:0000256" key="4">
    <source>
        <dbReference type="PROSITE-ProRule" id="PRU01161"/>
    </source>
</evidence>
<dbReference type="GO" id="GO:0016042">
    <property type="term" value="P:lipid catabolic process"/>
    <property type="evidence" value="ECO:0007669"/>
    <property type="project" value="UniProtKB-UniRule"/>
</dbReference>
<evidence type="ECO:0000256" key="3">
    <source>
        <dbReference type="ARBA" id="ARBA00023098"/>
    </source>
</evidence>
<dbReference type="PANTHER" id="PTHR24185">
    <property type="entry name" value="CALCIUM-INDEPENDENT PHOSPHOLIPASE A2-GAMMA"/>
    <property type="match status" value="1"/>
</dbReference>
<evidence type="ECO:0000313" key="6">
    <source>
        <dbReference type="EMBL" id="KDR67979.1"/>
    </source>
</evidence>
<feature type="short sequence motif" description="GXGXXG" evidence="4">
    <location>
        <begin position="17"/>
        <end position="22"/>
    </location>
</feature>
<dbReference type="EMBL" id="KL142411">
    <property type="protein sequence ID" value="KDR67979.1"/>
    <property type="molecule type" value="Genomic_DNA"/>
</dbReference>
<dbReference type="HOGENOM" id="CLU_410516_0_0_1"/>
<feature type="short sequence motif" description="DGA/G" evidence="4">
    <location>
        <begin position="205"/>
        <end position="207"/>
    </location>
</feature>
<dbReference type="SUPFAM" id="SSF48452">
    <property type="entry name" value="TPR-like"/>
    <property type="match status" value="2"/>
</dbReference>
<evidence type="ECO:0000313" key="7">
    <source>
        <dbReference type="Proteomes" id="UP000027222"/>
    </source>
</evidence>
<keyword evidence="7" id="KW-1185">Reference proteome</keyword>
<accession>A0A067SJW1</accession>
<evidence type="ECO:0000256" key="1">
    <source>
        <dbReference type="ARBA" id="ARBA00022801"/>
    </source>
</evidence>
<dbReference type="AlphaFoldDB" id="A0A067SJW1"/>
<dbReference type="GO" id="GO:0019369">
    <property type="term" value="P:arachidonate metabolic process"/>
    <property type="evidence" value="ECO:0007669"/>
    <property type="project" value="TreeGrafter"/>
</dbReference>
<dbReference type="InterPro" id="IPR002641">
    <property type="entry name" value="PNPLA_dom"/>
</dbReference>
<dbReference type="Gene3D" id="3.40.1090.10">
    <property type="entry name" value="Cytosolic phospholipase A2 catalytic domain"/>
    <property type="match status" value="1"/>
</dbReference>
<protein>
    <recommendedName>
        <fullName evidence="5">PNPLA domain-containing protein</fullName>
    </recommendedName>
</protein>
<dbReference type="GO" id="GO:0016020">
    <property type="term" value="C:membrane"/>
    <property type="evidence" value="ECO:0007669"/>
    <property type="project" value="TreeGrafter"/>
</dbReference>
<dbReference type="GO" id="GO:0046486">
    <property type="term" value="P:glycerolipid metabolic process"/>
    <property type="evidence" value="ECO:0007669"/>
    <property type="project" value="UniProtKB-ARBA"/>
</dbReference>
<evidence type="ECO:0000256" key="2">
    <source>
        <dbReference type="ARBA" id="ARBA00022963"/>
    </source>
</evidence>
<dbReference type="CDD" id="cd07216">
    <property type="entry name" value="Pat17_PNPLA8_PNPLA9_like3"/>
    <property type="match status" value="1"/>
</dbReference>
<dbReference type="OrthoDB" id="630895at2759"/>
<organism evidence="6 7">
    <name type="scientific">Galerina marginata (strain CBS 339.88)</name>
    <dbReference type="NCBI Taxonomy" id="685588"/>
    <lineage>
        <taxon>Eukaryota</taxon>
        <taxon>Fungi</taxon>
        <taxon>Dikarya</taxon>
        <taxon>Basidiomycota</taxon>
        <taxon>Agaricomycotina</taxon>
        <taxon>Agaricomycetes</taxon>
        <taxon>Agaricomycetidae</taxon>
        <taxon>Agaricales</taxon>
        <taxon>Agaricineae</taxon>
        <taxon>Strophariaceae</taxon>
        <taxon>Galerina</taxon>
    </lineage>
</organism>
<keyword evidence="2 4" id="KW-0442">Lipid degradation</keyword>
<dbReference type="Proteomes" id="UP000027222">
    <property type="component" value="Unassembled WGS sequence"/>
</dbReference>
<dbReference type="PROSITE" id="PS51635">
    <property type="entry name" value="PNPLA"/>
    <property type="match status" value="1"/>
</dbReference>
<dbReference type="Pfam" id="PF13374">
    <property type="entry name" value="TPR_10"/>
    <property type="match status" value="5"/>
</dbReference>
<keyword evidence="1 4" id="KW-0378">Hydrolase</keyword>
<dbReference type="InterPro" id="IPR016035">
    <property type="entry name" value="Acyl_Trfase/lysoPLipase"/>
</dbReference>
<feature type="short sequence motif" description="GXSXG" evidence="4">
    <location>
        <begin position="67"/>
        <end position="71"/>
    </location>
</feature>
<feature type="active site" description="Proton acceptor" evidence="4">
    <location>
        <position position="205"/>
    </location>
</feature>
<sequence length="669" mass="74148">MTSSGAEPPLKLLALDGGGIRGLSELLMLKEIMHRLMVEENERRKKDVEEPLSRLPKPCDYFDLIGGTSTGGIIALMLGRLRMDVDTAIKHYDDLAKQVFSGIKRWGDGKFSATKLEGAIKSVVRTVTGDSESLLLEDDNAGVCRTFVCAKNAHNLNANIPVLFRTYRSRETHSNCKIWEAARATSAAPAFFKRIEISPQQPFIDGGLGRNNPSQVVLDEAKALFGARQIGCLVSIGTGQAEVIGIKKPGLFQQIIPTDIIEALKTISTDCEATHEAMLDRFANSPNTYFRLNVEQGMQRIELSEWEKLSNVEAHTAQYMKKKEVDEKLAVLVNAIRVPRAQFMIELGTKQVLGAKNPSTLMGMANLVSMYKNQGHWTEAEALQVVVMEKAKQMLGSDHPDTLKYMGDLADIYSSQGCWREAEALQVVVIEKRKQVLGNDHPYTLMSMANLAGTYSSQGRWTEAEALQVVVMEKTKQILGADHPDTLTSMGNLADIYSSQGRWREAEALQVVVMENRKHILGDEHPDTLTCIGHLADIYSHQGRWTEAEALQVVVMEKTKQILGADHPDTLTSMRNLADTNQGHKYLKEKTKQVLGDPIIDIPEIPPSPLSHEIALYPVEYLENIPEAAPTPVVHEINLFSVEFLSGGIPESSEVGMHTVQAELRDEEI</sequence>
<feature type="active site" description="Nucleophile" evidence="4">
    <location>
        <position position="69"/>
    </location>
</feature>
<name>A0A067SJW1_GALM3</name>
<dbReference type="SUPFAM" id="SSF52151">
    <property type="entry name" value="FabD/lysophospholipase-like"/>
    <property type="match status" value="1"/>
</dbReference>
<gene>
    <name evidence="6" type="ORF">GALMADRAFT_257519</name>
</gene>
<feature type="domain" description="PNPLA" evidence="5">
    <location>
        <begin position="13"/>
        <end position="218"/>
    </location>
</feature>
<dbReference type="STRING" id="685588.A0A067SJW1"/>
<dbReference type="InterPro" id="IPR011990">
    <property type="entry name" value="TPR-like_helical_dom_sf"/>
</dbReference>
<keyword evidence="3 4" id="KW-0443">Lipid metabolism</keyword>
<dbReference type="Pfam" id="PF01734">
    <property type="entry name" value="Patatin"/>
    <property type="match status" value="1"/>
</dbReference>
<reference evidence="7" key="1">
    <citation type="journal article" date="2014" name="Proc. Natl. Acad. Sci. U.S.A.">
        <title>Extensive sampling of basidiomycete genomes demonstrates inadequacy of the white-rot/brown-rot paradigm for wood decay fungi.</title>
        <authorList>
            <person name="Riley R."/>
            <person name="Salamov A.A."/>
            <person name="Brown D.W."/>
            <person name="Nagy L.G."/>
            <person name="Floudas D."/>
            <person name="Held B.W."/>
            <person name="Levasseur A."/>
            <person name="Lombard V."/>
            <person name="Morin E."/>
            <person name="Otillar R."/>
            <person name="Lindquist E.A."/>
            <person name="Sun H."/>
            <person name="LaButti K.M."/>
            <person name="Schmutz J."/>
            <person name="Jabbour D."/>
            <person name="Luo H."/>
            <person name="Baker S.E."/>
            <person name="Pisabarro A.G."/>
            <person name="Walton J.D."/>
            <person name="Blanchette R.A."/>
            <person name="Henrissat B."/>
            <person name="Martin F."/>
            <person name="Cullen D."/>
            <person name="Hibbett D.S."/>
            <person name="Grigoriev I.V."/>
        </authorList>
    </citation>
    <scope>NUCLEOTIDE SEQUENCE [LARGE SCALE GENOMIC DNA]</scope>
    <source>
        <strain evidence="7">CBS 339.88</strain>
    </source>
</reference>
<proteinExistence type="predicted"/>
<dbReference type="PANTHER" id="PTHR24185:SF1">
    <property type="entry name" value="CALCIUM-INDEPENDENT PHOSPHOLIPASE A2-GAMMA"/>
    <property type="match status" value="1"/>
</dbReference>
<dbReference type="Gene3D" id="1.25.40.10">
    <property type="entry name" value="Tetratricopeptide repeat domain"/>
    <property type="match status" value="1"/>
</dbReference>